<comment type="subcellular location">
    <subcellularLocation>
        <location evidence="1">Membrane</location>
        <topology evidence="1">Single-pass membrane protein</topology>
    </subcellularLocation>
</comment>
<evidence type="ECO:0000256" key="4">
    <source>
        <dbReference type="ARBA" id="ARBA00022989"/>
    </source>
</evidence>
<keyword evidence="5" id="KW-0472">Membrane</keyword>
<keyword evidence="3" id="KW-0732">Signal</keyword>
<dbReference type="SUPFAM" id="SSF69318">
    <property type="entry name" value="Integrin alpha N-terminal domain"/>
    <property type="match status" value="2"/>
</dbReference>
<evidence type="ECO:0000313" key="6">
    <source>
        <dbReference type="EMBL" id="VAW35099.1"/>
    </source>
</evidence>
<organism evidence="6">
    <name type="scientific">hydrothermal vent metagenome</name>
    <dbReference type="NCBI Taxonomy" id="652676"/>
    <lineage>
        <taxon>unclassified sequences</taxon>
        <taxon>metagenomes</taxon>
        <taxon>ecological metagenomes</taxon>
    </lineage>
</organism>
<dbReference type="PANTHER" id="PTHR21419:SF23">
    <property type="entry name" value="PROTEIN DEFECTIVE IN EXINE FORMATION 1"/>
    <property type="match status" value="1"/>
</dbReference>
<dbReference type="InterPro" id="IPR045232">
    <property type="entry name" value="FAM234"/>
</dbReference>
<evidence type="ECO:0000256" key="1">
    <source>
        <dbReference type="ARBA" id="ARBA00004167"/>
    </source>
</evidence>
<dbReference type="Gene3D" id="2.130.10.130">
    <property type="entry name" value="Integrin alpha, N-terminal"/>
    <property type="match status" value="1"/>
</dbReference>
<gene>
    <name evidence="6" type="ORF">MNBD_GAMMA01-279</name>
</gene>
<name>A0A3B0VE49_9ZZZZ</name>
<dbReference type="GO" id="GO:0016020">
    <property type="term" value="C:membrane"/>
    <property type="evidence" value="ECO:0007669"/>
    <property type="project" value="UniProtKB-SubCell"/>
</dbReference>
<keyword evidence="4" id="KW-1133">Transmembrane helix</keyword>
<dbReference type="InterPro" id="IPR028994">
    <property type="entry name" value="Integrin_alpha_N"/>
</dbReference>
<dbReference type="Pfam" id="PF13517">
    <property type="entry name" value="FG-GAP_3"/>
    <property type="match status" value="1"/>
</dbReference>
<evidence type="ECO:0000256" key="2">
    <source>
        <dbReference type="ARBA" id="ARBA00022692"/>
    </source>
</evidence>
<proteinExistence type="predicted"/>
<keyword evidence="2" id="KW-0812">Transmembrane</keyword>
<evidence type="ECO:0000256" key="3">
    <source>
        <dbReference type="ARBA" id="ARBA00022729"/>
    </source>
</evidence>
<accession>A0A3B0VE49</accession>
<sequence length="529" mass="56731">MFKYFLICTLTFFEISFAQNPPTQTGFPVDIPNSNFVRAGSTTVIDITGDNLLEIIVGDSQGQVYAYRSNGTELWRYDTGNAAIESKVAVADLNLDGNKEIIISSGSTFTPTELGKVTVLNKDGNLLCSHTPPVFGVATGTGVYASPAIANLDSDPELEIVFGDWGAKVSVLNHDCSILWQSQSPPAVIGQQLPSGYNEQNPPYTVYVNDTIWSSVSIADMNNDGQLDIIIGIDTHIDDNNLTIDGGRIVVINGNDGTVQFAIDTDEVIWSSPAIADLDNNGSLDIIVGTGYCWQSAPCAPPPNGVRPVINKVYAWNSSGQNLPGWPITLENNYAVYANSPAIADIDGDGFLEVVINTFKENTAPYEGKVFAFEHTGTLKWGTIPKVLATLDPTSYVYYAANSASPIIADINGDDELDIVVPSNWELIAYDKNGNQFTRSSETTGPQELLLAGVYPATGTPSIADIDADGDYEIIIASGNAAVSPVPATIYVWDLISSSTNTVPWGSFRNGAKNTGVFTKNLIFQSGFE</sequence>
<dbReference type="Gene3D" id="2.40.10.480">
    <property type="match status" value="1"/>
</dbReference>
<dbReference type="InterPro" id="IPR013517">
    <property type="entry name" value="FG-GAP"/>
</dbReference>
<reference evidence="6" key="1">
    <citation type="submission" date="2018-06" db="EMBL/GenBank/DDBJ databases">
        <authorList>
            <person name="Zhirakovskaya E."/>
        </authorList>
    </citation>
    <scope>NUCLEOTIDE SEQUENCE</scope>
</reference>
<dbReference type="EMBL" id="UOEW01000098">
    <property type="protein sequence ID" value="VAW35099.1"/>
    <property type="molecule type" value="Genomic_DNA"/>
</dbReference>
<dbReference type="PANTHER" id="PTHR21419">
    <property type="match status" value="1"/>
</dbReference>
<evidence type="ECO:0000256" key="5">
    <source>
        <dbReference type="ARBA" id="ARBA00023136"/>
    </source>
</evidence>
<protein>
    <submittedName>
        <fullName evidence="6">Uncharacterized protein</fullName>
    </submittedName>
</protein>
<dbReference type="AlphaFoldDB" id="A0A3B0VE49"/>